<organism evidence="2 3">
    <name type="scientific">Aldrovandia affinis</name>
    <dbReference type="NCBI Taxonomy" id="143900"/>
    <lineage>
        <taxon>Eukaryota</taxon>
        <taxon>Metazoa</taxon>
        <taxon>Chordata</taxon>
        <taxon>Craniata</taxon>
        <taxon>Vertebrata</taxon>
        <taxon>Euteleostomi</taxon>
        <taxon>Actinopterygii</taxon>
        <taxon>Neopterygii</taxon>
        <taxon>Teleostei</taxon>
        <taxon>Notacanthiformes</taxon>
        <taxon>Halosauridae</taxon>
        <taxon>Aldrovandia</taxon>
    </lineage>
</organism>
<dbReference type="EMBL" id="JAINUG010000010">
    <property type="protein sequence ID" value="KAJ8415181.1"/>
    <property type="molecule type" value="Genomic_DNA"/>
</dbReference>
<name>A0AAD7WZ86_9TELE</name>
<accession>A0AAD7WZ86</accession>
<dbReference type="Proteomes" id="UP001221898">
    <property type="component" value="Unassembled WGS sequence"/>
</dbReference>
<evidence type="ECO:0000313" key="2">
    <source>
        <dbReference type="EMBL" id="KAJ8415181.1"/>
    </source>
</evidence>
<keyword evidence="3" id="KW-1185">Reference proteome</keyword>
<reference evidence="2" key="1">
    <citation type="journal article" date="2023" name="Science">
        <title>Genome structures resolve the early diversification of teleost fishes.</title>
        <authorList>
            <person name="Parey E."/>
            <person name="Louis A."/>
            <person name="Montfort J."/>
            <person name="Bouchez O."/>
            <person name="Roques C."/>
            <person name="Iampietro C."/>
            <person name="Lluch J."/>
            <person name="Castinel A."/>
            <person name="Donnadieu C."/>
            <person name="Desvignes T."/>
            <person name="Floi Bucao C."/>
            <person name="Jouanno E."/>
            <person name="Wen M."/>
            <person name="Mejri S."/>
            <person name="Dirks R."/>
            <person name="Jansen H."/>
            <person name="Henkel C."/>
            <person name="Chen W.J."/>
            <person name="Zahm M."/>
            <person name="Cabau C."/>
            <person name="Klopp C."/>
            <person name="Thompson A.W."/>
            <person name="Robinson-Rechavi M."/>
            <person name="Braasch I."/>
            <person name="Lecointre G."/>
            <person name="Bobe J."/>
            <person name="Postlethwait J.H."/>
            <person name="Berthelot C."/>
            <person name="Roest Crollius H."/>
            <person name="Guiguen Y."/>
        </authorList>
    </citation>
    <scope>NUCLEOTIDE SEQUENCE</scope>
    <source>
        <strain evidence="2">NC1722</strain>
    </source>
</reference>
<feature type="region of interest" description="Disordered" evidence="1">
    <location>
        <begin position="1"/>
        <end position="68"/>
    </location>
</feature>
<evidence type="ECO:0000256" key="1">
    <source>
        <dbReference type="SAM" id="MobiDB-lite"/>
    </source>
</evidence>
<proteinExistence type="predicted"/>
<comment type="caution">
    <text evidence="2">The sequence shown here is derived from an EMBL/GenBank/DDBJ whole genome shotgun (WGS) entry which is preliminary data.</text>
</comment>
<dbReference type="AlphaFoldDB" id="A0AAD7WZ86"/>
<protein>
    <submittedName>
        <fullName evidence="2">Uncharacterized protein</fullName>
    </submittedName>
</protein>
<evidence type="ECO:0000313" key="3">
    <source>
        <dbReference type="Proteomes" id="UP001221898"/>
    </source>
</evidence>
<gene>
    <name evidence="2" type="ORF">AAFF_G00008790</name>
</gene>
<sequence>MLLLLHNKSEPHMTPRSPFDLNRQTGSPLLVRKPRESGPSGFPHAAIIERLPPASSADSARETREKARISPCLPGHWAHARSMSPAAWPGFKSSCQLNWTVKMDSFFS</sequence>
<feature type="compositionally biased region" description="Basic and acidic residues" evidence="1">
    <location>
        <begin position="59"/>
        <end position="68"/>
    </location>
</feature>